<dbReference type="Proteomes" id="UP001066276">
    <property type="component" value="Chromosome 1_2"/>
</dbReference>
<dbReference type="EMBL" id="JANPWB010000002">
    <property type="protein sequence ID" value="KAJ1205333.1"/>
    <property type="molecule type" value="Genomic_DNA"/>
</dbReference>
<evidence type="ECO:0000313" key="2">
    <source>
        <dbReference type="EMBL" id="KAJ1205333.1"/>
    </source>
</evidence>
<comment type="caution">
    <text evidence="2">The sequence shown here is derived from an EMBL/GenBank/DDBJ whole genome shotgun (WGS) entry which is preliminary data.</text>
</comment>
<evidence type="ECO:0000256" key="1">
    <source>
        <dbReference type="SAM" id="MobiDB-lite"/>
    </source>
</evidence>
<feature type="region of interest" description="Disordered" evidence="1">
    <location>
        <begin position="1"/>
        <end position="27"/>
    </location>
</feature>
<gene>
    <name evidence="2" type="ORF">NDU88_000768</name>
</gene>
<feature type="region of interest" description="Disordered" evidence="1">
    <location>
        <begin position="43"/>
        <end position="77"/>
    </location>
</feature>
<name>A0AAV7VVP1_PLEWA</name>
<sequence length="140" mass="15272">MCRTDLADFDLTSRRSGEPARARQIASPGALWRREALEMRHSPRAIAQAPFRGEAGRGRASTGKSWLSPGHPKAPLGGCRRVRRWNGVLEGPGKSSGAQLGRPLLWYTWSGAQPQGRKVLDLVCFEVADPLPNSACLVEN</sequence>
<evidence type="ECO:0000313" key="3">
    <source>
        <dbReference type="Proteomes" id="UP001066276"/>
    </source>
</evidence>
<keyword evidence="3" id="KW-1185">Reference proteome</keyword>
<organism evidence="2 3">
    <name type="scientific">Pleurodeles waltl</name>
    <name type="common">Iberian ribbed newt</name>
    <dbReference type="NCBI Taxonomy" id="8319"/>
    <lineage>
        <taxon>Eukaryota</taxon>
        <taxon>Metazoa</taxon>
        <taxon>Chordata</taxon>
        <taxon>Craniata</taxon>
        <taxon>Vertebrata</taxon>
        <taxon>Euteleostomi</taxon>
        <taxon>Amphibia</taxon>
        <taxon>Batrachia</taxon>
        <taxon>Caudata</taxon>
        <taxon>Salamandroidea</taxon>
        <taxon>Salamandridae</taxon>
        <taxon>Pleurodelinae</taxon>
        <taxon>Pleurodeles</taxon>
    </lineage>
</organism>
<dbReference type="AlphaFoldDB" id="A0AAV7VVP1"/>
<reference evidence="2" key="1">
    <citation type="journal article" date="2022" name="bioRxiv">
        <title>Sequencing and chromosome-scale assembly of the giantPleurodeles waltlgenome.</title>
        <authorList>
            <person name="Brown T."/>
            <person name="Elewa A."/>
            <person name="Iarovenko S."/>
            <person name="Subramanian E."/>
            <person name="Araus A.J."/>
            <person name="Petzold A."/>
            <person name="Susuki M."/>
            <person name="Suzuki K.-i.T."/>
            <person name="Hayashi T."/>
            <person name="Toyoda A."/>
            <person name="Oliveira C."/>
            <person name="Osipova E."/>
            <person name="Leigh N.D."/>
            <person name="Simon A."/>
            <person name="Yun M.H."/>
        </authorList>
    </citation>
    <scope>NUCLEOTIDE SEQUENCE</scope>
    <source>
        <strain evidence="2">20211129_DDA</strain>
        <tissue evidence="2">Liver</tissue>
    </source>
</reference>
<protein>
    <submittedName>
        <fullName evidence="2">Uncharacterized protein</fullName>
    </submittedName>
</protein>
<accession>A0AAV7VVP1</accession>
<feature type="compositionally biased region" description="Basic and acidic residues" evidence="1">
    <location>
        <begin position="11"/>
        <end position="21"/>
    </location>
</feature>
<proteinExistence type="predicted"/>